<dbReference type="PANTHER" id="PTHR33223:SF10">
    <property type="entry name" value="AMINOTRANSFERASE-LIKE PLANT MOBILE DOMAIN-CONTAINING PROTEIN"/>
    <property type="match status" value="1"/>
</dbReference>
<feature type="compositionally biased region" description="Polar residues" evidence="1">
    <location>
        <begin position="132"/>
        <end position="160"/>
    </location>
</feature>
<protein>
    <recommendedName>
        <fullName evidence="4">Retrotransposon gag domain-containing protein</fullName>
    </recommendedName>
</protein>
<organism evidence="2 3">
    <name type="scientific">Ensete ventricosum</name>
    <name type="common">Abyssinian banana</name>
    <name type="synonym">Musa ensete</name>
    <dbReference type="NCBI Taxonomy" id="4639"/>
    <lineage>
        <taxon>Eukaryota</taxon>
        <taxon>Viridiplantae</taxon>
        <taxon>Streptophyta</taxon>
        <taxon>Embryophyta</taxon>
        <taxon>Tracheophyta</taxon>
        <taxon>Spermatophyta</taxon>
        <taxon>Magnoliopsida</taxon>
        <taxon>Liliopsida</taxon>
        <taxon>Zingiberales</taxon>
        <taxon>Musaceae</taxon>
        <taxon>Ensete</taxon>
    </lineage>
</organism>
<feature type="region of interest" description="Disordered" evidence="1">
    <location>
        <begin position="1"/>
        <end position="28"/>
    </location>
</feature>
<dbReference type="AlphaFoldDB" id="A0A426Y8U4"/>
<dbReference type="EMBL" id="AMZH03014133">
    <property type="protein sequence ID" value="RRT48153.1"/>
    <property type="molecule type" value="Genomic_DNA"/>
</dbReference>
<accession>A0A426Y8U4</accession>
<dbReference type="Proteomes" id="UP000287651">
    <property type="component" value="Unassembled WGS sequence"/>
</dbReference>
<feature type="region of interest" description="Disordered" evidence="1">
    <location>
        <begin position="119"/>
        <end position="160"/>
    </location>
</feature>
<sequence>MSQERPFGNSGTEHRSKPNHPQPMEEVTTAGPTLNRFWRMMIDPGFPSPTSNPAPFVITAEAFLGLTNQVQALAGMVQTIVPYLPQLIQSATQQPTPPTTFLQTESPVALNRETKLEAEPPQRQAMEVHAASPTSAPARSQSRSCDSVQNNPDFDTLSSESVDSLREQVHQVHQRLDEVQKEVLKSKGEIGESSKGGSPFTPEIQGKPLPASFRLPTLKLYDASGDPTEHIAAFCAQMALYDASDALMCRAFPTTLRGPVRT</sequence>
<reference evidence="2 3" key="1">
    <citation type="journal article" date="2014" name="Agronomy (Basel)">
        <title>A Draft Genome Sequence for Ensete ventricosum, the Drought-Tolerant Tree Against Hunger.</title>
        <authorList>
            <person name="Harrison J."/>
            <person name="Moore K.A."/>
            <person name="Paszkiewicz K."/>
            <person name="Jones T."/>
            <person name="Grant M."/>
            <person name="Ambacheew D."/>
            <person name="Muzemil S."/>
            <person name="Studholme D.J."/>
        </authorList>
    </citation>
    <scope>NUCLEOTIDE SEQUENCE [LARGE SCALE GENOMIC DNA]</scope>
</reference>
<proteinExistence type="predicted"/>
<comment type="caution">
    <text evidence="2">The sequence shown here is derived from an EMBL/GenBank/DDBJ whole genome shotgun (WGS) entry which is preliminary data.</text>
</comment>
<feature type="region of interest" description="Disordered" evidence="1">
    <location>
        <begin position="188"/>
        <end position="208"/>
    </location>
</feature>
<gene>
    <name evidence="2" type="ORF">B296_00024928</name>
</gene>
<evidence type="ECO:0000313" key="2">
    <source>
        <dbReference type="EMBL" id="RRT48153.1"/>
    </source>
</evidence>
<evidence type="ECO:0008006" key="4">
    <source>
        <dbReference type="Google" id="ProtNLM"/>
    </source>
</evidence>
<dbReference type="PANTHER" id="PTHR33223">
    <property type="entry name" value="CCHC-TYPE DOMAIN-CONTAINING PROTEIN"/>
    <property type="match status" value="1"/>
</dbReference>
<evidence type="ECO:0000256" key="1">
    <source>
        <dbReference type="SAM" id="MobiDB-lite"/>
    </source>
</evidence>
<name>A0A426Y8U4_ENSVE</name>
<evidence type="ECO:0000313" key="3">
    <source>
        <dbReference type="Proteomes" id="UP000287651"/>
    </source>
</evidence>